<dbReference type="InterPro" id="IPR008565">
    <property type="entry name" value="TtsA-like_GH18_dom"/>
</dbReference>
<evidence type="ECO:0000259" key="1">
    <source>
        <dbReference type="Pfam" id="PF05838"/>
    </source>
</evidence>
<dbReference type="EMBL" id="WOSY01000005">
    <property type="protein sequence ID" value="NHN88258.1"/>
    <property type="molecule type" value="Genomic_DNA"/>
</dbReference>
<accession>A0ABX0K0N4</accession>
<sequence>MTGQNFDACLDFVRTAEGGYTDDPKDPGNWLQDEKGRKDVLIGSRYGVSAPMLAAWMRPKNITADTMRDLDLETFDAIARSRFWNPLACSALPAGLDLMIFDFGWNCGIQSSAALLQRMLGVTMDGIIGPHTLAALAQADVADILPQIDPDNLTLLHARLGLPPSSGIGQEVKRALARQQAMGMLLVLVLSSMQEREYRIRSGFRRWGRGWLARTKRRTETALALVTAAAGRDTADSLFWGIPRSGDAAQS</sequence>
<dbReference type="InterPro" id="IPR023346">
    <property type="entry name" value="Lysozyme-like_dom_sf"/>
</dbReference>
<proteinExistence type="predicted"/>
<dbReference type="SUPFAM" id="SSF53955">
    <property type="entry name" value="Lysozyme-like"/>
    <property type="match status" value="1"/>
</dbReference>
<comment type="caution">
    <text evidence="2">The sequence shown here is derived from an EMBL/GenBank/DDBJ whole genome shotgun (WGS) entry which is preliminary data.</text>
</comment>
<organism evidence="2 3">
    <name type="scientific">Acetobacter conturbans</name>
    <dbReference type="NCBI Taxonomy" id="1737472"/>
    <lineage>
        <taxon>Bacteria</taxon>
        <taxon>Pseudomonadati</taxon>
        <taxon>Pseudomonadota</taxon>
        <taxon>Alphaproteobacteria</taxon>
        <taxon>Acetobacterales</taxon>
        <taxon>Acetobacteraceae</taxon>
        <taxon>Acetobacter</taxon>
    </lineage>
</organism>
<evidence type="ECO:0000313" key="2">
    <source>
        <dbReference type="EMBL" id="NHN88258.1"/>
    </source>
</evidence>
<feature type="domain" description="TtsA-like Glycoside hydrolase family 108" evidence="1">
    <location>
        <begin position="11"/>
        <end position="108"/>
    </location>
</feature>
<reference evidence="2 3" key="1">
    <citation type="journal article" date="2020" name="Int. J. Syst. Evol. Microbiol.">
        <title>Novel acetic acid bacteria from cider fermentations: Acetobacter conturbans sp. nov. and Acetobacter fallax sp. nov.</title>
        <authorList>
            <person name="Sombolestani A.S."/>
            <person name="Cleenwerck I."/>
            <person name="Cnockaert M."/>
            <person name="Borremans W."/>
            <person name="Wieme A.D."/>
            <person name="De Vuyst L."/>
            <person name="Vandamme P."/>
        </authorList>
    </citation>
    <scope>NUCLEOTIDE SEQUENCE [LARGE SCALE GENOMIC DNA]</scope>
    <source>
        <strain evidence="2 3">LMG 1627</strain>
    </source>
</reference>
<gene>
    <name evidence="2" type="ORF">GOB81_06405</name>
</gene>
<protein>
    <recommendedName>
        <fullName evidence="1">TtsA-like Glycoside hydrolase family 108 domain-containing protein</fullName>
    </recommendedName>
</protein>
<dbReference type="Pfam" id="PF05838">
    <property type="entry name" value="Glyco_hydro_108"/>
    <property type="match status" value="1"/>
</dbReference>
<dbReference type="Proteomes" id="UP000631653">
    <property type="component" value="Unassembled WGS sequence"/>
</dbReference>
<evidence type="ECO:0000313" key="3">
    <source>
        <dbReference type="Proteomes" id="UP000631653"/>
    </source>
</evidence>
<keyword evidence="3" id="KW-1185">Reference proteome</keyword>
<dbReference type="RefSeq" id="WP_173569568.1">
    <property type="nucleotide sequence ID" value="NZ_WOSY01000005.1"/>
</dbReference>
<name>A0ABX0K0N4_9PROT</name>
<dbReference type="Gene3D" id="1.20.141.10">
    <property type="entry name" value="Chitosanase, subunit A, domain 1"/>
    <property type="match status" value="1"/>
</dbReference>